<feature type="compositionally biased region" description="Basic and acidic residues" evidence="8">
    <location>
        <begin position="157"/>
        <end position="187"/>
    </location>
</feature>
<keyword evidence="9" id="KW-0472">Membrane</keyword>
<gene>
    <name evidence="10" type="ORF">CTEN210_14687</name>
</gene>
<feature type="compositionally biased region" description="Low complexity" evidence="8">
    <location>
        <begin position="403"/>
        <end position="429"/>
    </location>
</feature>
<feature type="region of interest" description="Disordered" evidence="8">
    <location>
        <begin position="403"/>
        <end position="564"/>
    </location>
</feature>
<keyword evidence="9" id="KW-0812">Transmembrane</keyword>
<keyword evidence="3" id="KW-0748">Sporozoite</keyword>
<organism evidence="10 11">
    <name type="scientific">Chaetoceros tenuissimus</name>
    <dbReference type="NCBI Taxonomy" id="426638"/>
    <lineage>
        <taxon>Eukaryota</taxon>
        <taxon>Sar</taxon>
        <taxon>Stramenopiles</taxon>
        <taxon>Ochrophyta</taxon>
        <taxon>Bacillariophyta</taxon>
        <taxon>Coscinodiscophyceae</taxon>
        <taxon>Chaetocerotophycidae</taxon>
        <taxon>Chaetocerotales</taxon>
        <taxon>Chaetocerotaceae</taxon>
        <taxon>Chaetoceros</taxon>
    </lineage>
</organism>
<feature type="compositionally biased region" description="Low complexity" evidence="8">
    <location>
        <begin position="740"/>
        <end position="760"/>
    </location>
</feature>
<feature type="region of interest" description="Disordered" evidence="8">
    <location>
        <begin position="625"/>
        <end position="664"/>
    </location>
</feature>
<comment type="similarity">
    <text evidence="1">Belongs to the plasmodium circumsporozoite protein family.</text>
</comment>
<feature type="compositionally biased region" description="Low complexity" evidence="8">
    <location>
        <begin position="549"/>
        <end position="561"/>
    </location>
</feature>
<feature type="compositionally biased region" description="Low complexity" evidence="8">
    <location>
        <begin position="4344"/>
        <end position="4375"/>
    </location>
</feature>
<feature type="compositionally biased region" description="Low complexity" evidence="8">
    <location>
        <begin position="491"/>
        <end position="542"/>
    </location>
</feature>
<dbReference type="InterPro" id="IPR035992">
    <property type="entry name" value="Ricin_B-like_lectins"/>
</dbReference>
<accession>A0AAD3D5G1</accession>
<evidence type="ECO:0000256" key="1">
    <source>
        <dbReference type="ARBA" id="ARBA00006241"/>
    </source>
</evidence>
<feature type="compositionally biased region" description="Polar residues" evidence="8">
    <location>
        <begin position="477"/>
        <end position="490"/>
    </location>
</feature>
<feature type="region of interest" description="Disordered" evidence="8">
    <location>
        <begin position="1592"/>
        <end position="1613"/>
    </location>
</feature>
<feature type="coiled-coil region" evidence="7">
    <location>
        <begin position="4740"/>
        <end position="4804"/>
    </location>
</feature>
<evidence type="ECO:0000256" key="7">
    <source>
        <dbReference type="SAM" id="Coils"/>
    </source>
</evidence>
<dbReference type="Proteomes" id="UP001054902">
    <property type="component" value="Unassembled WGS sequence"/>
</dbReference>
<feature type="compositionally biased region" description="Low complexity" evidence="8">
    <location>
        <begin position="445"/>
        <end position="476"/>
    </location>
</feature>
<dbReference type="InterPro" id="IPR051860">
    <property type="entry name" value="Plasmodium_CSP_Invasion"/>
</dbReference>
<evidence type="ECO:0000256" key="4">
    <source>
        <dbReference type="ARBA" id="ARBA00022737"/>
    </source>
</evidence>
<dbReference type="SUPFAM" id="SSF50370">
    <property type="entry name" value="Ricin B-like lectins"/>
    <property type="match status" value="1"/>
</dbReference>
<dbReference type="SUPFAM" id="SSF49785">
    <property type="entry name" value="Galactose-binding domain-like"/>
    <property type="match status" value="1"/>
</dbReference>
<feature type="compositionally biased region" description="Polar residues" evidence="8">
    <location>
        <begin position="4376"/>
        <end position="4386"/>
    </location>
</feature>
<keyword evidence="9" id="KW-1133">Transmembrane helix</keyword>
<keyword evidence="4" id="KW-0677">Repeat</keyword>
<evidence type="ECO:0000256" key="6">
    <source>
        <dbReference type="ARBA" id="ARBA00045806"/>
    </source>
</evidence>
<feature type="compositionally biased region" description="Low complexity" evidence="8">
    <location>
        <begin position="626"/>
        <end position="659"/>
    </location>
</feature>
<evidence type="ECO:0000256" key="8">
    <source>
        <dbReference type="SAM" id="MobiDB-lite"/>
    </source>
</evidence>
<comment type="function">
    <text evidence="6">Essential sporozoite protein. In the mosquito vector, required for sporozoite development in the oocyst, migration through the vector hemolymph and entry into the vector salivary glands. In the vertebrate host, required for sporozoite migration through the host dermis and infection of host hepatocytes. Binds to highly sulfated heparan sulfate proteoglycans (HSPGs) on the surface of host hepatocytes.</text>
</comment>
<evidence type="ECO:0000256" key="5">
    <source>
        <dbReference type="ARBA" id="ARBA00033726"/>
    </source>
</evidence>
<dbReference type="PROSITE" id="PS50231">
    <property type="entry name" value="RICIN_B_LECTIN"/>
    <property type="match status" value="1"/>
</dbReference>
<comment type="caution">
    <text evidence="10">The sequence shown here is derived from an EMBL/GenBank/DDBJ whole genome shotgun (WGS) entry which is preliminary data.</text>
</comment>
<protein>
    <recommendedName>
        <fullName evidence="2">Circumsporozoite protein</fullName>
    </recommendedName>
</protein>
<dbReference type="PANTHER" id="PTHR44826:SF3">
    <property type="entry name" value="SPORE COAT PROTEIN SP85"/>
    <property type="match status" value="1"/>
</dbReference>
<feature type="region of interest" description="Disordered" evidence="8">
    <location>
        <begin position="717"/>
        <end position="772"/>
    </location>
</feature>
<dbReference type="InterPro" id="IPR008979">
    <property type="entry name" value="Galactose-bd-like_sf"/>
</dbReference>
<proteinExistence type="inferred from homology"/>
<dbReference type="Pfam" id="PF22633">
    <property type="entry name" value="F5_F8_type_C_2"/>
    <property type="match status" value="1"/>
</dbReference>
<feature type="compositionally biased region" description="Low complexity" evidence="8">
    <location>
        <begin position="4390"/>
        <end position="4443"/>
    </location>
</feature>
<feature type="region of interest" description="Disordered" evidence="8">
    <location>
        <begin position="141"/>
        <end position="192"/>
    </location>
</feature>
<feature type="compositionally biased region" description="Low complexity" evidence="8">
    <location>
        <begin position="142"/>
        <end position="153"/>
    </location>
</feature>
<feature type="compositionally biased region" description="Polar residues" evidence="8">
    <location>
        <begin position="717"/>
        <end position="739"/>
    </location>
</feature>
<evidence type="ECO:0000313" key="10">
    <source>
        <dbReference type="EMBL" id="GFH58211.1"/>
    </source>
</evidence>
<keyword evidence="7" id="KW-0175">Coiled coil</keyword>
<feature type="region of interest" description="Disordered" evidence="8">
    <location>
        <begin position="4344"/>
        <end position="4467"/>
    </location>
</feature>
<dbReference type="Gene3D" id="2.60.120.260">
    <property type="entry name" value="Galactose-binding domain-like"/>
    <property type="match status" value="2"/>
</dbReference>
<keyword evidence="11" id="KW-1185">Reference proteome</keyword>
<evidence type="ECO:0000313" key="11">
    <source>
        <dbReference type="Proteomes" id="UP001054902"/>
    </source>
</evidence>
<evidence type="ECO:0000256" key="2">
    <source>
        <dbReference type="ARBA" id="ARBA00021911"/>
    </source>
</evidence>
<sequence length="4833" mass="532460">MIENLEEIVDLSDKKETMKTPIKKGGALQAALLALLLVGSQAAHHKADLISSHVEVVEKSRNTTELSSAYIAKNSTISSSDEVDSHPVLDEESFLPESSKNDSDFLLNETVTVDTDLASKDSDILKEEDVTPVTLARRDSDSALLSDSSAMSSTGIKDQKEYDTDDIESRPLLDDESVPHEPSKNDSDLLLNETSTIDTDLASKDSDILKEERDVSPLTLARRDSVSTSDSLASLSDNSAMSSTTRIGSDGIDRELQLQLSSFRIMTSYFVESKQTYCLSAQSLSVGSKLVVRHCNGDLRKYFHFDRSGLLRLSAKPELCLRWKLEKAQLEIDNCVNGINNAYFAMGAGRIRAVGFGQDVTQQWLIGLNPNKPTEKVRLYKMSAHRDNKSLFLWFKDFASEAPSNVPTSTPSVSPTSSPSSKPSSEPSVKPSPSPSAKPSPSPTSMPSSEPSDEPSLLPSSEPSMEPSDIPSDMPSNIPSDIPSDQPSRLPSSMPSDIPSDIPSDQPSDIPSDIPSDQPSDIPSDIPSDQPSLIPSDEPSMEPSRDPSSEPSLLPSSEPSSFPTVCADEEGWIVGGESLYAGMTCTQLNSTFNDWCSAVSQVPDHSFNGKSVSEACCACDGSRYQSTFPSSTPSSKPSISSVPTTDSEVPSAAPSSEPSVCEDTPGWEFEQNGALLGCSAIAEYPDHCERFKNLYYLDKNTYSACCSCGGGMHHSVSPSSIPTSRPSMVPSSNPTLSQEPSVAETSSPSGSPSVSQEPSQTPVRPPGTVYDDEECNHTSECKNVGVSSCLPNNDDTIFTSTGKICRASTDSDSERLLEINELQENAQKDSATGLRLRRRDTSVVYDTMSSLFNGVSRAYSPIDNAYRGGILKNANDGLIDLDGNTWNAVKLSHVDQTENPYKTTQHTWMRFTFTLKTETNAHALCLDFDAIASDARKCFYLAGTDVDPTKHFSPKTTIDMQRAKLLNLASGKVASQISADIDDVTDAYKAIDGYIDPKDKHLSVPEKNSVAKTKHESNPWWEVDLQSTVSINRIVVHKAAGYALDEFDLKICLGNDCTVHVDRVVSQNAIIDHSLSTPISGDKVRIEMVGSGILALAEVLVFGPDELNAEGNIVKTFNIPVGRMLMEGISFGYPIWNGIKSQLKSSDSNAVVLDAGNHLVSDVMVKFSSSITTFHAELKKNEELECSVDLDNLATDTVHVTLPPNCIGNKIEIDGDVSQAQVFGSKENNERVYGRPLINFISLIQNDRSEEPSGESSFSNVELYESTVISDDTNMFLPLQVNGVDTSSAISYGNVAAFHQDFGGKVVMSSDKTQATISGNAWKAFQLTTPISVNPRTTLTFSFTLTEQVEGHAICVDNDLDHDPFVGKDLRCILLAGTQFTQWRHVHRKNLALGRTAYQNANLSSGSSLGAAQRGNDGNLNTFTNTGLPDDDSNGNVVDTDFWVQIEYGWVVEEVIIHNRMDSYVERFNDYSVYIRKRDGTTILAEKRFDTIAESGIVRVSGFRNYESEMTRYEGIQVGIKLHNTDTSKYPHMIGEIIVHGRPIIGRETSFTINVSDLFPDPDSDRIRYVALIQDNDGSPSQGQSTFSRIQIQDGSAPPSRGTAMDQENDSNPEIPHQHVDFGNLVAPDLYSDATTNSWSDVNAHFPSRNDGWKVSSDVTKDPKDNCYYSKFFSYGYNLNNRKETVYHNYLKSAFGSVTEAFGFTFSANGAEVHNDNLFCTAGNIQEVDRNGFQESYNAIYGITPVNANKQLQYQEPIQLKATASMSSIAEFAGRKYGPEKAVNRNTSTNLPHFPNDFRWQNGGSPPNGYTCMRFGQLWSDHSYDNKLCWRSAFDTPEIEFYSSEDHISQNYQYSSEDWRDRNKEIRNNGRCSVFPRERHDDAQVCTSKDSPYFMYYEAFTASSFRNMYKHSGLSGNKSLKCMDVTDNDGFVDDKLCNTGSGQLKGSVTSVTAKRGMPWYKLKWKHVYRVTSLEIWTSSNPYFLFQMKNFKTVFLKKGEEVYTHVYNGLPPSGSLTIPNTVLPLDIDEIKIELNSMSFDYYPFPDERNPVLAIEGIEVKGNISVESLMESFKYNPPALPFSGKVKCDDDIEKMAFQALVCDIPNIQPNFYFQGSTQHWWFPHLLVTPSTFQDQIEAFLKSQYTDDEDLVNWMEDSKRYSEEDWTKLAEELAEAYRERYTAQMNSLSTSSFTEYQKNTKCAPKAYAYETAKYFCLDSSAESIGTTFTYTSSAATQGSKYKLLSEDVRDQDNFGVVAVGDIAAATSSAEMSPIFIKPGGDNSKSISFKKGCYNAFIELVDFDSKTSVPSVDGMGKLPDKCTRTGVCVVHWCGSNKIVLSATTRKSPTKFKISAYIGGQKTAMQDVPVNTEYCLQQAQPTSSSCKKSRSFTVPVSAFEAKEIPSTNAKRGSITIEKRADTTKSLECFDLPYDWNFDGFGEVSMTGNSAVSSFYTPQFEVPANIVRQTQLQLVDVANDIGGALAVYLTHDGSQSVIKAQVCTSENKSVELPFRVTGTNQIGSRVTKTAAISDSGTVVVIEDDGELKIFNLNAVSDTWEQKATITDVPATIIQVALSTHGHFLAALFVENGQEKALLYQKDKLGLTYSRSEDAPLVINNPSADQVSVYASESGLVSLAVRSKTSNTVLQTIEIHFVCSDSNSRFLEGGCQCRDGYVMKSDSYGLKKYLENGDYCIPQVHSTMLHITGISAEIPLHQETISGLNLDDLTEGIKLEVRDDSRVFADVQINDKATVVDVEGQEGPKKLELTGLKPGKMYALTMKYYETFVRVRFVTRCTCDGDEAEKEKTGAPKDMTIVEQKNGRVYFSFVDNSLCENIFSFTRYAAYEEFSESMDSAISFGTMSRSSDTTCDHETILPNEEVFDNLSLSKLIVGKTYVYCVQAGSSGRAYMPSPYDSSDLSQDLGHSDASCTPHVIQWEASINGVVTTEPHSGSLPIEGVTVSYQLLSMGYEDLSCQGCSGSITTSTGGGFEIDFLVAHPYLEGVTHLDEIPVKLKFRKTTTGTNVIPHTFLCNLGEEVCNDDGHIMFLKHLEFNKKVEVYDATQVMFSGNVFILDTVFAGSAGCPTVNAEVKIYHKVPGSEFPELLTEATTDSQGRYEAPVVIGSVINRVEISYLGHKFMAAASNNYDYDVGILISADGLYKGNDFVDVSRTSMTLEVAGGDCNLPLGKSTAKISILGCDWPGKTIIHDTYNGDEYKKRVVDLPAAVLEVELIEIQDQQDERIDEIWDAFQNPVVFRVIDLRETAEIEDMLQKEEEREVHTNTGTAEDEAGDLLADKDKVMEEEETVRFQYDGTLKMSVSIEHSSAYEVENVRYDQLSTKIGFDSFHVIDYMSLFKLRVDLEYEIIKDEVYCSKVDDTHTVNIHSNLGADRMDGFDDFYKSVDYVTQRALIMCSDVDLANVGDIANGRQGSGLCNVTVSQTQDIGGNTFSGIDYTLITGRPNPYGDFTRNLFISVASSAKAIDVRHSAKFFIQGNYGKGNGNMFALPTHNPIMILRDPPGGSSYASYENVVTKSRIAASETVVNIASSIDLTIAAGTSFDGDLCTGGGMGAIVLFCTGVSDAEFEGEIPLGGGISADMMSNSDERSNEISTTWSYTTSEEPARAGEESDVFIVPNLSVMYEEIFLVKWNRESSKPKLVTRNSKTEFESSVAFDLQADSSKPALSFYTLYHLKLVKIPELESAITSQKDTIKEMSSSIICCPSPQKGSCLGKITATNPGRICVDSDKDYENLKLSTLQMALDGWKNTIKSNEDAKKAAKDQNKRISNWFQGNGGNNEDLKITDIETPLVPEKLISSATMMDGTSQLLNGQEGAGSDNNRDSIRKAMRVQISGDAGMLEMSMSKGSTEAYTKQNCNPIIPGVLSGVFGGAGAFAGLAAAGAGAGLAAAAILPIAGGAIALGTAFAGCNYSLDLSAGVGGLSTSFEGPGVLVGVEGGMNFDFHVEHSSSITNEEGIETSVSFGLGDPDDGDEIVLDIYHDEMYGSFVFDTVGGITRCRWEKGTIKGEDPRVRILSQPSQFIFPDKEIVFDIEFLNIGEHVYSYFLIAQDIDDTTSALEIRLDTFESLDYEGIAIKLDKETPEFRFVRVTRETKGYEFLPARLALRSACEFAMDYETEPVSEYLYNYVKPGTNEKRLKWIEPCPTVQWAGELKRDQGFLRNNLSSNKDSLTVTVFNPKYHEKNSTFVEKLVPKGRLEKISFLYRKKGTTTWRNGKMQSENGLVDMDFAQSEESDYGFISLDWFIGDGLLQDASYEVIIEAKCDKIAGPLEFQYSRDDIITGVIDFNPPEPYGYPQPLEEEVLLGQEMYVEFTEDLDCRTPFSFDIEMTIAGPTASPSLSLSPSSSPSGMPSTSASPSDLPSSVPSTAPSDIPSSVPSLLPSDIPSNTPSSIPSSVPSDVPSLSPSDAPSDFPSSIPSLTPSTIPSDLPSDIPSNMSVPNGGSSRTRNLTNVGSSHRRLSQNSDFVLRNGDGLHVICEGRKIQFQVDYTSGLSVSQINGQEFTVEIGKIGGESLSYIEDKNENPIDHQTKGNVRFTKRFAAMDLSRASTRFRFLKRSKGISCSVDGERQLRSELSQFSSLQIDDRLNISEVYCDEKNSVLSAEVEIASVPNSRRLLKGSNRSTSSDIFESLKGALNNDESVGTEQRLLREGVSYSIQDVRIIPCKEDLEMYSIDVNSDADHREEADEDVDTEMRNGGNRELKQIENEDKLESIEGALLKMKQMESMREMKLKEHDQKLLDEMEKKKELEIKEMKELEKKRELEMKEVEQKRELEMKEHEQTLLDEMQRMKDSEESMMKYQLAMVFGGCLFASCAIIQMMRRQNN</sequence>
<dbReference type="EMBL" id="BLLK01000061">
    <property type="protein sequence ID" value="GFH58211.1"/>
    <property type="molecule type" value="Genomic_DNA"/>
</dbReference>
<feature type="compositionally biased region" description="Polar residues" evidence="8">
    <location>
        <begin position="4444"/>
        <end position="4467"/>
    </location>
</feature>
<name>A0AAD3D5G1_9STRA</name>
<reference evidence="10 11" key="1">
    <citation type="journal article" date="2021" name="Sci. Rep.">
        <title>The genome of the diatom Chaetoceros tenuissimus carries an ancient integrated fragment of an extant virus.</title>
        <authorList>
            <person name="Hongo Y."/>
            <person name="Kimura K."/>
            <person name="Takaki Y."/>
            <person name="Yoshida Y."/>
            <person name="Baba S."/>
            <person name="Kobayashi G."/>
            <person name="Nagasaki K."/>
            <person name="Hano T."/>
            <person name="Tomaru Y."/>
        </authorList>
    </citation>
    <scope>NUCLEOTIDE SEQUENCE [LARGE SCALE GENOMIC DNA]</scope>
    <source>
        <strain evidence="10 11">NIES-3715</strain>
    </source>
</reference>
<dbReference type="PANTHER" id="PTHR44826">
    <property type="entry name" value="SPORE COAT PROTEIN SP85"/>
    <property type="match status" value="1"/>
</dbReference>
<evidence type="ECO:0000256" key="3">
    <source>
        <dbReference type="ARBA" id="ARBA00022522"/>
    </source>
</evidence>
<comment type="function">
    <text evidence="5">In the vertebrate host, binds to highly sulfated heparan sulfate proteoglycans (HSPGs) on the surface of host hepatocytes and is required for sporozoite invasion of the host hepatocytes.</text>
</comment>
<evidence type="ECO:0000256" key="9">
    <source>
        <dbReference type="SAM" id="Phobius"/>
    </source>
</evidence>
<feature type="transmembrane region" description="Helical" evidence="9">
    <location>
        <begin position="4808"/>
        <end position="4828"/>
    </location>
</feature>
<feature type="compositionally biased region" description="Pro residues" evidence="8">
    <location>
        <begin position="430"/>
        <end position="444"/>
    </location>
</feature>